<evidence type="ECO:0000259" key="1">
    <source>
        <dbReference type="Pfam" id="PF13460"/>
    </source>
</evidence>
<comment type="caution">
    <text evidence="2">The sequence shown here is derived from an EMBL/GenBank/DDBJ whole genome shotgun (WGS) entry which is preliminary data.</text>
</comment>
<dbReference type="STRING" id="993070.AS031_18410"/>
<name>A0A0V8I5H6_9MICC</name>
<accession>A0A0V8I5H6</accession>
<dbReference type="GO" id="GO:0016646">
    <property type="term" value="F:oxidoreductase activity, acting on the CH-NH group of donors, NAD or NADP as acceptor"/>
    <property type="evidence" value="ECO:0007669"/>
    <property type="project" value="TreeGrafter"/>
</dbReference>
<evidence type="ECO:0000313" key="3">
    <source>
        <dbReference type="Proteomes" id="UP000053199"/>
    </source>
</evidence>
<sequence>MSKVIVFGATGYAGSVIAAELVSRGHYVQGVARRSPETAPEGVSFITGSVHDAEVVRAAVAGADVVVLSLPASATEEGGPRLVEAIPAVVDAVISAGARLGVVGGAGSLNAFEGGPQVMDIDAFPAEFRPEAQNHADVLQALREGPADLDWFYLSPAGGFGAWAPGERTGTFRLGGDVLLSDDQGQSNISGADYAIAFVNEIEQPAHSRQRFSVAY</sequence>
<dbReference type="Gene3D" id="3.40.50.720">
    <property type="entry name" value="NAD(P)-binding Rossmann-like Domain"/>
    <property type="match status" value="1"/>
</dbReference>
<dbReference type="Proteomes" id="UP000053199">
    <property type="component" value="Unassembled WGS sequence"/>
</dbReference>
<feature type="domain" description="NAD(P)-binding" evidence="1">
    <location>
        <begin position="8"/>
        <end position="158"/>
    </location>
</feature>
<keyword evidence="3" id="KW-1185">Reference proteome</keyword>
<reference evidence="2 3" key="1">
    <citation type="journal article" date="2014" name="Arch. Microbiol.">
        <title>Arthrobacter enclensis sp. nov., isolated from sediment sample.</title>
        <authorList>
            <person name="Dastager S.G."/>
            <person name="Liu Q."/>
            <person name="Tang S.K."/>
            <person name="Krishnamurthi S."/>
            <person name="Lee J.C."/>
            <person name="Li W.J."/>
        </authorList>
    </citation>
    <scope>NUCLEOTIDE SEQUENCE [LARGE SCALE GENOMIC DNA]</scope>
    <source>
        <strain evidence="2 3">NIO-1008</strain>
    </source>
</reference>
<organism evidence="2 3">
    <name type="scientific">Pseudarthrobacter enclensis</name>
    <dbReference type="NCBI Taxonomy" id="993070"/>
    <lineage>
        <taxon>Bacteria</taxon>
        <taxon>Bacillati</taxon>
        <taxon>Actinomycetota</taxon>
        <taxon>Actinomycetes</taxon>
        <taxon>Micrococcales</taxon>
        <taxon>Micrococcaceae</taxon>
        <taxon>Pseudarthrobacter</taxon>
    </lineage>
</organism>
<evidence type="ECO:0000313" key="2">
    <source>
        <dbReference type="EMBL" id="KSU70026.1"/>
    </source>
</evidence>
<protein>
    <submittedName>
        <fullName evidence="2">NAD-dependent epimerase</fullName>
    </submittedName>
</protein>
<dbReference type="InterPro" id="IPR016040">
    <property type="entry name" value="NAD(P)-bd_dom"/>
</dbReference>
<dbReference type="InterPro" id="IPR036291">
    <property type="entry name" value="NAD(P)-bd_dom_sf"/>
</dbReference>
<proteinExistence type="predicted"/>
<dbReference type="OrthoDB" id="3191258at2"/>
<dbReference type="InterPro" id="IPR051606">
    <property type="entry name" value="Polyketide_Oxido-like"/>
</dbReference>
<dbReference type="SUPFAM" id="SSF51735">
    <property type="entry name" value="NAD(P)-binding Rossmann-fold domains"/>
    <property type="match status" value="1"/>
</dbReference>
<dbReference type="RefSeq" id="WP_058269614.1">
    <property type="nucleotide sequence ID" value="NZ_FMAZ01000010.1"/>
</dbReference>
<dbReference type="PANTHER" id="PTHR43355:SF2">
    <property type="entry name" value="FLAVIN REDUCTASE (NADPH)"/>
    <property type="match status" value="1"/>
</dbReference>
<dbReference type="AlphaFoldDB" id="A0A0V8I5H6"/>
<dbReference type="Pfam" id="PF13460">
    <property type="entry name" value="NAD_binding_10"/>
    <property type="match status" value="1"/>
</dbReference>
<dbReference type="PANTHER" id="PTHR43355">
    <property type="entry name" value="FLAVIN REDUCTASE (NADPH)"/>
    <property type="match status" value="1"/>
</dbReference>
<dbReference type="EMBL" id="LNQM01000011">
    <property type="protein sequence ID" value="KSU70026.1"/>
    <property type="molecule type" value="Genomic_DNA"/>
</dbReference>
<gene>
    <name evidence="2" type="ORF">AS031_18410</name>
</gene>